<reference evidence="2 3" key="1">
    <citation type="submission" date="2019-03" db="EMBL/GenBank/DDBJ databases">
        <title>Genomic Encyclopedia of Type Strains, Phase IV (KMG-IV): sequencing the most valuable type-strain genomes for metagenomic binning, comparative biology and taxonomic classification.</title>
        <authorList>
            <person name="Goeker M."/>
        </authorList>
    </citation>
    <scope>NUCLEOTIDE SEQUENCE [LARGE SCALE GENOMIC DNA]</scope>
    <source>
        <strain evidence="2 3">DSM 19580</strain>
    </source>
</reference>
<gene>
    <name evidence="2" type="ORF">EDC52_101106</name>
</gene>
<dbReference type="AlphaFoldDB" id="A0A4R3Z6V6"/>
<proteinExistence type="predicted"/>
<evidence type="ECO:0000313" key="2">
    <source>
        <dbReference type="EMBL" id="TCV99769.1"/>
    </source>
</evidence>
<evidence type="ECO:0000313" key="3">
    <source>
        <dbReference type="Proteomes" id="UP000295719"/>
    </source>
</evidence>
<dbReference type="OrthoDB" id="6504677at2"/>
<keyword evidence="3" id="KW-1185">Reference proteome</keyword>
<keyword evidence="1" id="KW-0812">Transmembrane</keyword>
<feature type="transmembrane region" description="Helical" evidence="1">
    <location>
        <begin position="92"/>
        <end position="111"/>
    </location>
</feature>
<name>A0A4R3Z6V6_9GAMM</name>
<evidence type="ECO:0000256" key="1">
    <source>
        <dbReference type="SAM" id="Phobius"/>
    </source>
</evidence>
<dbReference type="Proteomes" id="UP000295719">
    <property type="component" value="Unassembled WGS sequence"/>
</dbReference>
<feature type="transmembrane region" description="Helical" evidence="1">
    <location>
        <begin position="117"/>
        <end position="136"/>
    </location>
</feature>
<keyword evidence="1" id="KW-1133">Transmembrane helix</keyword>
<organism evidence="2 3">
    <name type="scientific">Biostraticola tofi</name>
    <dbReference type="NCBI Taxonomy" id="466109"/>
    <lineage>
        <taxon>Bacteria</taxon>
        <taxon>Pseudomonadati</taxon>
        <taxon>Pseudomonadota</taxon>
        <taxon>Gammaproteobacteria</taxon>
        <taxon>Enterobacterales</taxon>
        <taxon>Bruguierivoracaceae</taxon>
        <taxon>Biostraticola</taxon>
    </lineage>
</organism>
<keyword evidence="1" id="KW-0472">Membrane</keyword>
<feature type="transmembrane region" description="Helical" evidence="1">
    <location>
        <begin position="14"/>
        <end position="41"/>
    </location>
</feature>
<comment type="caution">
    <text evidence="2">The sequence shown here is derived from an EMBL/GenBank/DDBJ whole genome shotgun (WGS) entry which is preliminary data.</text>
</comment>
<accession>A0A4R3Z6V6</accession>
<dbReference type="InterPro" id="IPR019690">
    <property type="entry name" value="DUF2569"/>
</dbReference>
<dbReference type="EMBL" id="SMCR01000001">
    <property type="protein sequence ID" value="TCV99769.1"/>
    <property type="molecule type" value="Genomic_DNA"/>
</dbReference>
<protein>
    <submittedName>
        <fullName evidence="2">Uncharacterized protein DUF2569</fullName>
    </submittedName>
</protein>
<feature type="transmembrane region" description="Helical" evidence="1">
    <location>
        <begin position="61"/>
        <end position="83"/>
    </location>
</feature>
<sequence>MDDKINAPQAAPRIAGLLWVPVAWLGVSLLSASVMVVLYFIALFSHAQPGAADSALYSPQWYLSLVTTLGMWLFTGWTLRLLLTRSSRFPKIFILWLLASVLLAIKTFAFSPVSDELALKVLLWPMLAAAVLVPFIKRSMRVKQTFIR</sequence>
<dbReference type="Pfam" id="PF10754">
    <property type="entry name" value="DUF2569"/>
    <property type="match status" value="1"/>
</dbReference>